<evidence type="ECO:0000313" key="6">
    <source>
        <dbReference type="Proteomes" id="UP001604002"/>
    </source>
</evidence>
<feature type="signal peptide" evidence="3">
    <location>
        <begin position="1"/>
        <end position="23"/>
    </location>
</feature>
<dbReference type="Gene3D" id="3.10.450.240">
    <property type="match status" value="1"/>
</dbReference>
<name>A0ABW6ZSH4_9HYPH</name>
<proteinExistence type="predicted"/>
<feature type="compositionally biased region" description="Low complexity" evidence="1">
    <location>
        <begin position="60"/>
        <end position="82"/>
    </location>
</feature>
<feature type="region of interest" description="Disordered" evidence="1">
    <location>
        <begin position="146"/>
        <end position="186"/>
    </location>
</feature>
<feature type="transmembrane region" description="Helical" evidence="2">
    <location>
        <begin position="115"/>
        <end position="136"/>
    </location>
</feature>
<dbReference type="InterPro" id="IPR007379">
    <property type="entry name" value="Tim44-like_dom"/>
</dbReference>
<feature type="region of interest" description="Disordered" evidence="1">
    <location>
        <begin position="30"/>
        <end position="82"/>
    </location>
</feature>
<sequence length="326" mass="33404">MSMFRKGTLLAALAVAGALTLVAADHADARQGGSFGSRGTRTYQTPASTPTTPGTVAPVQRSTTSPQTAPSSAARPQAAAQRPSMFGNGFAGSLMRGLLIGGLIGMLMGQGLGGLAGILGLLLQVGLVVAGVMLVMRLLRRSQPVPAGAGAGGGSGGSRPAAPGDWRAASAPPAGSGRPPGVQDEIGVTPADLDVFERLLGIIQGAVSREDQAELRANTTPEMFGYLADELRENAERGLRNQVSDVKLLQGDVAEAWREGNREYATVAMRYASRDVMLDRASGKVVSGDAAGVGESTEVWTFVRDRIGGPTGARAGAWRLSAIQGA</sequence>
<dbReference type="PANTHER" id="PTHR41542">
    <property type="entry name" value="BLL5807 PROTEIN"/>
    <property type="match status" value="1"/>
</dbReference>
<keyword evidence="2" id="KW-0812">Transmembrane</keyword>
<dbReference type="PANTHER" id="PTHR41542:SF1">
    <property type="entry name" value="BLL5807 PROTEIN"/>
    <property type="match status" value="1"/>
</dbReference>
<protein>
    <submittedName>
        <fullName evidence="5">TIM44-like domain-containing protein</fullName>
    </submittedName>
</protein>
<feature type="compositionally biased region" description="Low complexity" evidence="1">
    <location>
        <begin position="158"/>
        <end position="181"/>
    </location>
</feature>
<reference evidence="5 6" key="1">
    <citation type="submission" date="2024-02" db="EMBL/GenBank/DDBJ databases">
        <title>Expansion and revision of Xanthobacter and proposal of Roseixanthobacter gen. nov.</title>
        <authorList>
            <person name="Soltysiak M.P.M."/>
            <person name="Jalihal A."/>
            <person name="Ory A."/>
            <person name="Chrisophersen C."/>
            <person name="Lee A.D."/>
            <person name="Boulton J."/>
            <person name="Springer M."/>
        </authorList>
    </citation>
    <scope>NUCLEOTIDE SEQUENCE [LARGE SCALE GENOMIC DNA]</scope>
    <source>
        <strain evidence="5 6">23A</strain>
    </source>
</reference>
<feature type="chain" id="PRO_5045773522" evidence="3">
    <location>
        <begin position="24"/>
        <end position="326"/>
    </location>
</feature>
<keyword evidence="3" id="KW-0732">Signal</keyword>
<feature type="domain" description="Tim44-like" evidence="4">
    <location>
        <begin position="174"/>
        <end position="325"/>
    </location>
</feature>
<evidence type="ECO:0000256" key="1">
    <source>
        <dbReference type="SAM" id="MobiDB-lite"/>
    </source>
</evidence>
<gene>
    <name evidence="5" type="ORF">V5F32_05815</name>
</gene>
<organism evidence="5 6">
    <name type="scientific">Xanthobacter oligotrophicus</name>
    <dbReference type="NCBI Taxonomy" id="2607286"/>
    <lineage>
        <taxon>Bacteria</taxon>
        <taxon>Pseudomonadati</taxon>
        <taxon>Pseudomonadota</taxon>
        <taxon>Alphaproteobacteria</taxon>
        <taxon>Hyphomicrobiales</taxon>
        <taxon>Xanthobacteraceae</taxon>
        <taxon>Xanthobacter</taxon>
    </lineage>
</organism>
<dbReference type="EMBL" id="JBAFVH010000003">
    <property type="protein sequence ID" value="MFG1371670.1"/>
    <property type="molecule type" value="Genomic_DNA"/>
</dbReference>
<evidence type="ECO:0000313" key="5">
    <source>
        <dbReference type="EMBL" id="MFG1371670.1"/>
    </source>
</evidence>
<keyword evidence="2" id="KW-1133">Transmembrane helix</keyword>
<comment type="caution">
    <text evidence="5">The sequence shown here is derived from an EMBL/GenBank/DDBJ whole genome shotgun (WGS) entry which is preliminary data.</text>
</comment>
<evidence type="ECO:0000259" key="4">
    <source>
        <dbReference type="SMART" id="SM00978"/>
    </source>
</evidence>
<dbReference type="SMART" id="SM00978">
    <property type="entry name" value="Tim44"/>
    <property type="match status" value="1"/>
</dbReference>
<dbReference type="SUPFAM" id="SSF54427">
    <property type="entry name" value="NTF2-like"/>
    <property type="match status" value="1"/>
</dbReference>
<accession>A0ABW6ZSH4</accession>
<keyword evidence="6" id="KW-1185">Reference proteome</keyword>
<keyword evidence="2" id="KW-0472">Membrane</keyword>
<dbReference type="Pfam" id="PF04280">
    <property type="entry name" value="Tim44"/>
    <property type="match status" value="1"/>
</dbReference>
<evidence type="ECO:0000256" key="3">
    <source>
        <dbReference type="SAM" id="SignalP"/>
    </source>
</evidence>
<feature type="compositionally biased region" description="Polar residues" evidence="1">
    <location>
        <begin position="37"/>
        <end position="54"/>
    </location>
</feature>
<feature type="transmembrane region" description="Helical" evidence="2">
    <location>
        <begin position="90"/>
        <end position="108"/>
    </location>
</feature>
<dbReference type="InterPro" id="IPR032710">
    <property type="entry name" value="NTF2-like_dom_sf"/>
</dbReference>
<evidence type="ECO:0000256" key="2">
    <source>
        <dbReference type="SAM" id="Phobius"/>
    </source>
</evidence>
<dbReference type="RefSeq" id="WP_393991640.1">
    <property type="nucleotide sequence ID" value="NZ_JBAFVH010000003.1"/>
</dbReference>
<dbReference type="Proteomes" id="UP001604002">
    <property type="component" value="Unassembled WGS sequence"/>
</dbReference>